<organism evidence="1 2">
    <name type="scientific">Delftia phage PhiW-14</name>
    <name type="common">Deftia acidovorans bacteriophage phiW-14</name>
    <dbReference type="NCBI Taxonomy" id="665032"/>
    <lineage>
        <taxon>Viruses</taxon>
        <taxon>Duplodnaviria</taxon>
        <taxon>Heunggongvirae</taxon>
        <taxon>Uroviricota</taxon>
        <taxon>Caudoviricetes</taxon>
        <taxon>Ionavirus</taxon>
        <taxon>Ionavirus W14</taxon>
    </lineage>
</organism>
<evidence type="ECO:0000313" key="1">
    <source>
        <dbReference type="EMBL" id="ACV50103.1"/>
    </source>
</evidence>
<protein>
    <submittedName>
        <fullName evidence="1">Uncharacterized protein</fullName>
    </submittedName>
</protein>
<reference evidence="2" key="1">
    <citation type="submission" date="2009-07" db="EMBL/GenBank/DDBJ databases">
        <authorList>
            <person name="Kropinski A.M."/>
            <person name="Villegas A."/>
            <person name="Lingohr E.J."/>
        </authorList>
    </citation>
    <scope>NUCLEOTIDE SEQUENCE [LARGE SCALE GENOMIC DNA]</scope>
</reference>
<organismHost>
    <name type="scientific">Delftia acidovorans</name>
    <name type="common">Pseudomonas acidovorans</name>
    <name type="synonym">Comamonas acidovorans</name>
    <dbReference type="NCBI Taxonomy" id="80866"/>
</organismHost>
<dbReference type="EMBL" id="GQ357915">
    <property type="protein sequence ID" value="ACV50103.1"/>
    <property type="molecule type" value="Genomic_DNA"/>
</dbReference>
<sequence length="121" mass="13023">MCRSMRFVRMGGAAGGSGPGGAPTNSVGDGKGFATYAVPLFVARRNKPVNEVSTEVFQRFRVGSYNEDEWSDLIDDPTVKEASLADFHSKGEAIIYDPATLAGVILRKKRLQKQAISANSI</sequence>
<dbReference type="KEGG" id="vg:8684028"/>
<proteinExistence type="predicted"/>
<dbReference type="GeneID" id="8684028"/>
<keyword evidence="2" id="KW-1185">Reference proteome</keyword>
<gene>
    <name evidence="1" type="primary">81</name>
</gene>
<dbReference type="Proteomes" id="UP000008986">
    <property type="component" value="Segment"/>
</dbReference>
<dbReference type="RefSeq" id="YP_003358935.1">
    <property type="nucleotide sequence ID" value="NC_013697.1"/>
</dbReference>
<evidence type="ECO:0000313" key="2">
    <source>
        <dbReference type="Proteomes" id="UP000008986"/>
    </source>
</evidence>
<accession>C9DG52</accession>
<name>C9DG52_BPW14</name>